<reference evidence="2" key="1">
    <citation type="journal article" date="2013" name="Genetics">
        <title>Expansion of the Pseudo-autosomal Region and Ongoing Recombination Suppression in the Silene latifolia Sex Chromosomes.</title>
        <authorList>
            <person name="Bergero R."/>
            <person name="Qiu S."/>
            <person name="Forrest A."/>
            <person name="Borthwick H."/>
            <person name="Charlesworth D."/>
        </authorList>
    </citation>
    <scope>NUCLEOTIDE SEQUENCE</scope>
    <source>
        <tissue evidence="2">Flower bud</tissue>
    </source>
</reference>
<protein>
    <submittedName>
        <fullName evidence="2">Uncharacterized protein</fullName>
    </submittedName>
</protein>
<evidence type="ECO:0000256" key="1">
    <source>
        <dbReference type="SAM" id="MobiDB-lite"/>
    </source>
</evidence>
<evidence type="ECO:0000313" key="2">
    <source>
        <dbReference type="EMBL" id="JAA92900.1"/>
    </source>
</evidence>
<proteinExistence type="evidence at transcript level"/>
<feature type="region of interest" description="Disordered" evidence="1">
    <location>
        <begin position="1"/>
        <end position="32"/>
    </location>
</feature>
<sequence>DEPASVSRNNVEKERISLELKQKEDKLQTSESVRGMRSFREKLPAFQVRAEENEWWNKMEEFNKGGEQEMVIKRLFNRQDQEILNDMAHQLGLYFHAYNKGKTLVASKVPLPNYR</sequence>
<dbReference type="EMBL" id="GAKC01000007">
    <property type="protein sequence ID" value="JAA92900.1"/>
    <property type="molecule type" value="mRNA"/>
</dbReference>
<feature type="non-terminal residue" evidence="2">
    <location>
        <position position="115"/>
    </location>
</feature>
<feature type="non-terminal residue" evidence="2">
    <location>
        <position position="1"/>
    </location>
</feature>
<accession>T1DC33</accession>
<feature type="compositionally biased region" description="Basic and acidic residues" evidence="1">
    <location>
        <begin position="10"/>
        <end position="28"/>
    </location>
</feature>
<name>T1DC33_SILLA</name>
<organism evidence="2">
    <name type="scientific">Silene latifolia</name>
    <name type="common">White campion</name>
    <name type="synonym">Bladder campion</name>
    <dbReference type="NCBI Taxonomy" id="37657"/>
    <lineage>
        <taxon>Eukaryota</taxon>
        <taxon>Viridiplantae</taxon>
        <taxon>Streptophyta</taxon>
        <taxon>Embryophyta</taxon>
        <taxon>Tracheophyta</taxon>
        <taxon>Spermatophyta</taxon>
        <taxon>Magnoliopsida</taxon>
        <taxon>eudicotyledons</taxon>
        <taxon>Gunneridae</taxon>
        <taxon>Pentapetalae</taxon>
        <taxon>Caryophyllales</taxon>
        <taxon>Caryophyllaceae</taxon>
        <taxon>Sileneae</taxon>
        <taxon>Silene</taxon>
        <taxon>Silene subgen. Behenantha</taxon>
        <taxon>Silene sect. Melandrium</taxon>
    </lineage>
</organism>
<dbReference type="AlphaFoldDB" id="T1DC33"/>